<evidence type="ECO:0000256" key="3">
    <source>
        <dbReference type="ARBA" id="ARBA00022737"/>
    </source>
</evidence>
<comment type="function">
    <text evidence="6">Component of the PRP19-CDC5L complex that forms an integral part of the spliceosome and is required for activating pre-mRNA splicing. Participates in AID/AICDA-mediated somatic hypermutation (SHM) and class-switch recombination (CSR), 2 processes resulting in the production of high-affinity, mutated isotype-switched antibodies.</text>
</comment>
<dbReference type="Pfam" id="PF08216">
    <property type="entry name" value="CTNNBL"/>
    <property type="match status" value="1"/>
</dbReference>
<dbReference type="GeneID" id="100907964"/>
<dbReference type="RefSeq" id="XP_028968634.1">
    <property type="nucleotide sequence ID" value="XM_029112801.1"/>
</dbReference>
<dbReference type="AlphaFoldDB" id="A0AAJ7SHL4"/>
<dbReference type="PANTHER" id="PTHR14978:SF0">
    <property type="entry name" value="BETA-CATENIN-LIKE PROTEIN 1"/>
    <property type="match status" value="1"/>
</dbReference>
<keyword evidence="4" id="KW-0175">Coiled coil</keyword>
<keyword evidence="5" id="KW-0539">Nucleus</keyword>
<dbReference type="InterPro" id="IPR016024">
    <property type="entry name" value="ARM-type_fold"/>
</dbReference>
<evidence type="ECO:0000256" key="6">
    <source>
        <dbReference type="ARBA" id="ARBA00058456"/>
    </source>
</evidence>
<dbReference type="SMART" id="SM01156">
    <property type="entry name" value="DUF1716"/>
    <property type="match status" value="1"/>
</dbReference>
<proteinExistence type="predicted"/>
<comment type="subcellular location">
    <subcellularLocation>
        <location evidence="1">Nucleus</location>
    </subcellularLocation>
</comment>
<sequence>MDVVEILDYKPVTEPRREENSKSERPRKRLKAANGGPSTSRQRDVEEEDDDGNAEDGIPDLPDAELTPELTEQTLKKMILRFERRSLKNRELRIKFPEQPVKFMDAEIELNESIQEMHLVATHPEVYPTLVELNTVESILGLLGHENSDIANAAVDLLQEMTDVDTLHESEEGALALIDCLIEKRIVSQLVENMQRLNEHNKEESEGVHNSLAVVEHIIEFRPEYAVNAAQEGLMAYLLKRLRAKLPFDTNKLYASEILAILLQDCEPNRKMLGEIDGIDILLQQLSHFRRHDPGNSEEFEMMENLFDILCSALLLPANRDRFLKSEGLQLMNLLLKEKRQSRYGALKTLEYALQGPEGVENCNKFVDILGLRILFPMFMYTPKKKKNKSYTPEEHEEHACSIICSLLKNCRPPQLERLLNKFVECEHEKVDRIMELHFKYFDKVQQADREIEIERIDSEDYNEDEIYIERLDRGLFALQMVDYIIVDICATGPESIKKKVLQVLNMRGGSVTQIRQIMREYAGNLGFDNEETRKANHDRIMQLVDRF</sequence>
<keyword evidence="2" id="KW-0597">Phosphoprotein</keyword>
<dbReference type="KEGG" id="goe:100907964"/>
<dbReference type="GO" id="GO:0010467">
    <property type="term" value="P:gene expression"/>
    <property type="evidence" value="ECO:0007669"/>
    <property type="project" value="UniProtKB-ARBA"/>
</dbReference>
<dbReference type="InterPro" id="IPR039678">
    <property type="entry name" value="CTNNBL1"/>
</dbReference>
<evidence type="ECO:0000259" key="11">
    <source>
        <dbReference type="SMART" id="SM01156"/>
    </source>
</evidence>
<keyword evidence="3" id="KW-0677">Repeat</keyword>
<dbReference type="PANTHER" id="PTHR14978">
    <property type="entry name" value="BETA-CATENIN-LIKE PROTEIN 1 NUCLEAR ASSOCIATED PROTEIN"/>
    <property type="match status" value="1"/>
</dbReference>
<evidence type="ECO:0000256" key="10">
    <source>
        <dbReference type="SAM" id="MobiDB-lite"/>
    </source>
</evidence>
<organism evidence="12 13">
    <name type="scientific">Galendromus occidentalis</name>
    <name type="common">western predatory mite</name>
    <dbReference type="NCBI Taxonomy" id="34638"/>
    <lineage>
        <taxon>Eukaryota</taxon>
        <taxon>Metazoa</taxon>
        <taxon>Ecdysozoa</taxon>
        <taxon>Arthropoda</taxon>
        <taxon>Chelicerata</taxon>
        <taxon>Arachnida</taxon>
        <taxon>Acari</taxon>
        <taxon>Parasitiformes</taxon>
        <taxon>Mesostigmata</taxon>
        <taxon>Gamasina</taxon>
        <taxon>Phytoseioidea</taxon>
        <taxon>Phytoseiidae</taxon>
        <taxon>Typhlodrominae</taxon>
        <taxon>Galendromus</taxon>
    </lineage>
</organism>
<reference evidence="13" key="1">
    <citation type="submission" date="2025-08" db="UniProtKB">
        <authorList>
            <consortium name="RefSeq"/>
        </authorList>
    </citation>
    <scope>IDENTIFICATION</scope>
</reference>
<dbReference type="InterPro" id="IPR011989">
    <property type="entry name" value="ARM-like"/>
</dbReference>
<evidence type="ECO:0000313" key="12">
    <source>
        <dbReference type="Proteomes" id="UP000694867"/>
    </source>
</evidence>
<dbReference type="Gene3D" id="1.25.10.10">
    <property type="entry name" value="Leucine-rich Repeat Variant"/>
    <property type="match status" value="1"/>
</dbReference>
<evidence type="ECO:0000256" key="8">
    <source>
        <dbReference type="ARBA" id="ARBA00070106"/>
    </source>
</evidence>
<protein>
    <recommendedName>
        <fullName evidence="8">Beta-catenin-like protein 1</fullName>
    </recommendedName>
    <alternativeName>
        <fullName evidence="9">Nuclear-associated protein</fullName>
    </alternativeName>
</protein>
<evidence type="ECO:0000256" key="2">
    <source>
        <dbReference type="ARBA" id="ARBA00022553"/>
    </source>
</evidence>
<evidence type="ECO:0000313" key="13">
    <source>
        <dbReference type="RefSeq" id="XP_028968634.1"/>
    </source>
</evidence>
<evidence type="ECO:0000256" key="1">
    <source>
        <dbReference type="ARBA" id="ARBA00004123"/>
    </source>
</evidence>
<evidence type="ECO:0000256" key="4">
    <source>
        <dbReference type="ARBA" id="ARBA00023054"/>
    </source>
</evidence>
<dbReference type="GO" id="GO:0005681">
    <property type="term" value="C:spliceosomal complex"/>
    <property type="evidence" value="ECO:0007669"/>
    <property type="project" value="TreeGrafter"/>
</dbReference>
<feature type="compositionally biased region" description="Acidic residues" evidence="10">
    <location>
        <begin position="45"/>
        <end position="58"/>
    </location>
</feature>
<dbReference type="SUPFAM" id="SSF48371">
    <property type="entry name" value="ARM repeat"/>
    <property type="match status" value="1"/>
</dbReference>
<evidence type="ECO:0000256" key="5">
    <source>
        <dbReference type="ARBA" id="ARBA00023242"/>
    </source>
</evidence>
<name>A0AAJ7SHL4_9ACAR</name>
<feature type="region of interest" description="Disordered" evidence="10">
    <location>
        <begin position="1"/>
        <end position="69"/>
    </location>
</feature>
<feature type="domain" description="Beta-catenin-like protein 1 N-terminal" evidence="11">
    <location>
        <begin position="52"/>
        <end position="155"/>
    </location>
</feature>
<comment type="subunit">
    <text evidence="7">Component of the PRP19-CDC5L splicing complex composed of a core complex comprising a homotetramer of PRPF19, CDC5L, PLRG1 and BCAS2, and at least three less stably associated proteins CTNNBL1, CWC15 and HSPA8. Interacts directly with CWC15 and CDC5L in the complex. Interacts with AICDA; the interaction is important for the antibody diversification activity of AICDA. Interacts with PRPF31 (via its NLS). Interacts (via its N-terminal NLS) with KPNA1 and KPNA2.</text>
</comment>
<evidence type="ECO:0000256" key="7">
    <source>
        <dbReference type="ARBA" id="ARBA00061776"/>
    </source>
</evidence>
<feature type="compositionally biased region" description="Basic and acidic residues" evidence="10">
    <location>
        <begin position="7"/>
        <end position="24"/>
    </location>
</feature>
<gene>
    <name evidence="13" type="primary">LOC100907964</name>
</gene>
<dbReference type="Proteomes" id="UP000694867">
    <property type="component" value="Unplaced"/>
</dbReference>
<dbReference type="FunFam" id="1.25.10.10:FF:001136">
    <property type="entry name" value="Beta-catenin-like protein 1"/>
    <property type="match status" value="1"/>
</dbReference>
<keyword evidence="12" id="KW-1185">Reference proteome</keyword>
<evidence type="ECO:0000256" key="9">
    <source>
        <dbReference type="ARBA" id="ARBA00083862"/>
    </source>
</evidence>
<dbReference type="InterPro" id="IPR013180">
    <property type="entry name" value="CTNNBL1_N"/>
</dbReference>
<accession>A0AAJ7SHL4</accession>